<evidence type="ECO:0000313" key="9">
    <source>
        <dbReference type="EMBL" id="KAL1565527.1"/>
    </source>
</evidence>
<dbReference type="InterPro" id="IPR036955">
    <property type="entry name" value="AP2/ERF_dom_sf"/>
</dbReference>
<accession>A0ABD1IAL8</accession>
<keyword evidence="10" id="KW-1185">Reference proteome</keyword>
<dbReference type="Gene3D" id="3.30.730.10">
    <property type="entry name" value="AP2/ERF domain"/>
    <property type="match status" value="1"/>
</dbReference>
<dbReference type="GO" id="GO:0003677">
    <property type="term" value="F:DNA binding"/>
    <property type="evidence" value="ECO:0007669"/>
    <property type="project" value="UniProtKB-KW"/>
</dbReference>
<feature type="domain" description="AP2/ERF" evidence="8">
    <location>
        <begin position="106"/>
        <end position="163"/>
    </location>
</feature>
<evidence type="ECO:0000313" key="10">
    <source>
        <dbReference type="Proteomes" id="UP001567538"/>
    </source>
</evidence>
<dbReference type="AlphaFoldDB" id="A0ABD1IAL8"/>
<dbReference type="EMBL" id="JBEAFC010000003">
    <property type="protein sequence ID" value="KAL1565527.1"/>
    <property type="molecule type" value="Genomic_DNA"/>
</dbReference>
<comment type="subcellular location">
    <subcellularLocation>
        <location evidence="1">Nucleus</location>
    </subcellularLocation>
</comment>
<evidence type="ECO:0000256" key="3">
    <source>
        <dbReference type="ARBA" id="ARBA00023015"/>
    </source>
</evidence>
<comment type="caution">
    <text evidence="9">The sequence shown here is derived from an EMBL/GenBank/DDBJ whole genome shotgun (WGS) entry which is preliminary data.</text>
</comment>
<dbReference type="PANTHER" id="PTHR31194:SF225">
    <property type="entry name" value="AP2 DOMAIN CLASS TRANSCRIPTION FACTOR"/>
    <property type="match status" value="1"/>
</dbReference>
<evidence type="ECO:0000256" key="5">
    <source>
        <dbReference type="ARBA" id="ARBA00023163"/>
    </source>
</evidence>
<dbReference type="PRINTS" id="PR00367">
    <property type="entry name" value="ETHRSPELEMNT"/>
</dbReference>
<dbReference type="FunFam" id="3.30.730.10:FF:000001">
    <property type="entry name" value="Ethylene-responsive transcription factor 2"/>
    <property type="match status" value="1"/>
</dbReference>
<keyword evidence="4" id="KW-0238">DNA-binding</keyword>
<organism evidence="9 10">
    <name type="scientific">Salvia divinorum</name>
    <name type="common">Maria pastora</name>
    <name type="synonym">Diviner's sage</name>
    <dbReference type="NCBI Taxonomy" id="28513"/>
    <lineage>
        <taxon>Eukaryota</taxon>
        <taxon>Viridiplantae</taxon>
        <taxon>Streptophyta</taxon>
        <taxon>Embryophyta</taxon>
        <taxon>Tracheophyta</taxon>
        <taxon>Spermatophyta</taxon>
        <taxon>Magnoliopsida</taxon>
        <taxon>eudicotyledons</taxon>
        <taxon>Gunneridae</taxon>
        <taxon>Pentapetalae</taxon>
        <taxon>asterids</taxon>
        <taxon>lamiids</taxon>
        <taxon>Lamiales</taxon>
        <taxon>Lamiaceae</taxon>
        <taxon>Nepetoideae</taxon>
        <taxon>Mentheae</taxon>
        <taxon>Salviinae</taxon>
        <taxon>Salvia</taxon>
        <taxon>Salvia subgen. Calosphace</taxon>
    </lineage>
</organism>
<dbReference type="InterPro" id="IPR050913">
    <property type="entry name" value="AP2/ERF_ERF"/>
</dbReference>
<keyword evidence="2" id="KW-0611">Plant defense</keyword>
<name>A0ABD1IAL8_SALDI</name>
<keyword evidence="3" id="KW-0805">Transcription regulation</keyword>
<evidence type="ECO:0000256" key="4">
    <source>
        <dbReference type="ARBA" id="ARBA00023125"/>
    </source>
</evidence>
<evidence type="ECO:0000256" key="7">
    <source>
        <dbReference type="SAM" id="MobiDB-lite"/>
    </source>
</evidence>
<dbReference type="CDD" id="cd00018">
    <property type="entry name" value="AP2"/>
    <property type="match status" value="1"/>
</dbReference>
<dbReference type="SMART" id="SM00380">
    <property type="entry name" value="AP2"/>
    <property type="match status" value="1"/>
</dbReference>
<proteinExistence type="predicted"/>
<dbReference type="Proteomes" id="UP001567538">
    <property type="component" value="Unassembled WGS sequence"/>
</dbReference>
<dbReference type="PANTHER" id="PTHR31194">
    <property type="entry name" value="SHN SHINE , DNA BINDING / TRANSCRIPTION FACTOR"/>
    <property type="match status" value="1"/>
</dbReference>
<keyword evidence="5" id="KW-0804">Transcription</keyword>
<evidence type="ECO:0000256" key="1">
    <source>
        <dbReference type="ARBA" id="ARBA00004123"/>
    </source>
</evidence>
<gene>
    <name evidence="9" type="ORF">AAHA92_07732</name>
</gene>
<feature type="compositionally biased region" description="Low complexity" evidence="7">
    <location>
        <begin position="37"/>
        <end position="46"/>
    </location>
</feature>
<dbReference type="GO" id="GO:0006952">
    <property type="term" value="P:defense response"/>
    <property type="evidence" value="ECO:0007669"/>
    <property type="project" value="UniProtKB-KW"/>
</dbReference>
<dbReference type="InterPro" id="IPR016177">
    <property type="entry name" value="DNA-bd_dom_sf"/>
</dbReference>
<feature type="region of interest" description="Disordered" evidence="7">
    <location>
        <begin position="20"/>
        <end position="53"/>
    </location>
</feature>
<dbReference type="GO" id="GO:0005634">
    <property type="term" value="C:nucleus"/>
    <property type="evidence" value="ECO:0007669"/>
    <property type="project" value="UniProtKB-SubCell"/>
</dbReference>
<dbReference type="Pfam" id="PF00847">
    <property type="entry name" value="AP2"/>
    <property type="match status" value="1"/>
</dbReference>
<dbReference type="InterPro" id="IPR001471">
    <property type="entry name" value="AP2/ERF_dom"/>
</dbReference>
<evidence type="ECO:0000256" key="6">
    <source>
        <dbReference type="ARBA" id="ARBA00023242"/>
    </source>
</evidence>
<sequence length="347" mass="38362">MDTANLRPLKHTEHKKTVTKFVKASRASREHKTIRISVADPDATDSSSDEEEELLFPPRRVKKYVTEVRMEAVALDDRKRNAAAALDSSKPKAPAPVAAAEGECRKFRGVRRRPWGKWAAEIRDPWKKIRLWLGTYDTAEEAAMVYDSAAIKLRGPDALTNFKVPTSKAECFDNRSSPASVLAFASSSSSSDEESSPSPSKTEVVVKVAPEYSSESLPMAADFLDDFFNFDAEDQTLLFDHVSTGDNYAADDVLGFGDYNELDVGELKCEFPGLFKASSRDQFHGGDGVVRREFAAAQNVSEFGDFNDSCMQEEYSGGFDAPEFNLVGFEQDFRQGNLFDLLADGAV</sequence>
<reference evidence="9 10" key="1">
    <citation type="submission" date="2024-06" db="EMBL/GenBank/DDBJ databases">
        <title>A chromosome level genome sequence of Diviner's sage (Salvia divinorum).</title>
        <authorList>
            <person name="Ford S.A."/>
            <person name="Ro D.-K."/>
            <person name="Ness R.W."/>
            <person name="Phillips M.A."/>
        </authorList>
    </citation>
    <scope>NUCLEOTIDE SEQUENCE [LARGE SCALE GENOMIC DNA]</scope>
    <source>
        <strain evidence="9">SAF-2024a</strain>
        <tissue evidence="9">Leaf</tissue>
    </source>
</reference>
<evidence type="ECO:0000256" key="2">
    <source>
        <dbReference type="ARBA" id="ARBA00022821"/>
    </source>
</evidence>
<evidence type="ECO:0000259" key="8">
    <source>
        <dbReference type="PROSITE" id="PS51032"/>
    </source>
</evidence>
<keyword evidence="6" id="KW-0539">Nucleus</keyword>
<dbReference type="PROSITE" id="PS51032">
    <property type="entry name" value="AP2_ERF"/>
    <property type="match status" value="1"/>
</dbReference>
<dbReference type="SUPFAM" id="SSF54171">
    <property type="entry name" value="DNA-binding domain"/>
    <property type="match status" value="1"/>
</dbReference>
<protein>
    <submittedName>
        <fullName evidence="9">Ethylene-responsive transcription factor CRF4-like</fullName>
    </submittedName>
</protein>